<dbReference type="SUPFAM" id="SSF53850">
    <property type="entry name" value="Periplasmic binding protein-like II"/>
    <property type="match status" value="1"/>
</dbReference>
<dbReference type="PANTHER" id="PTHR37945">
    <property type="entry name" value="EXTRACELLULAR TUNGSTATE BINDING PROTEIN"/>
    <property type="match status" value="1"/>
</dbReference>
<keyword evidence="3" id="KW-1185">Reference proteome</keyword>
<dbReference type="PANTHER" id="PTHR37945:SF1">
    <property type="entry name" value="EXTRACELLULAR TUNGSTATE BINDING PROTEIN"/>
    <property type="match status" value="1"/>
</dbReference>
<dbReference type="Pfam" id="PF12849">
    <property type="entry name" value="PBP_like_2"/>
    <property type="match status" value="1"/>
</dbReference>
<accession>A0A6L5WKR6</accession>
<sequence length="280" mass="31506">MKKIFLSSALITNTLLAINCTQIYGDGNLELRLATGSPGELGLVEVLANEFSKDKDAKICWIKAGSGKTLELLKDKKIDIAMVHTPKAEINAVSEGWADNRTLIGSNEFYIIGPKSDLAGIKEAKDVKEAYKKIADSKSLFYTRGDNSGTHKKELSIWKMTNIEPKGEWYQENKDFMLATLKKADKTNGYFMTDSSTYVVAKNELLNSEVLFKGDPYLINTYSALTRNDDGSKNYKLAKEFVEFVASNKGQEIIRNYGKEKYKDALYKDANYAKKYFIEN</sequence>
<reference evidence="2 3" key="2">
    <citation type="submission" date="2020-03" db="EMBL/GenBank/DDBJ databases">
        <title>Campylobacter portucalensis sp. nov., a new species of Campylobacter isolated from the reproductive tract of bulls.</title>
        <authorList>
            <person name="Silva M.F."/>
            <person name="Pereira G."/>
            <person name="Carneiro C."/>
            <person name="Hemphill A."/>
            <person name="Mateus L."/>
            <person name="Lopes-Da-Costa L."/>
            <person name="Silva E."/>
        </authorList>
    </citation>
    <scope>NUCLEOTIDE SEQUENCE [LARGE SCALE GENOMIC DNA]</scope>
    <source>
        <strain evidence="2 3">FMV-PI01</strain>
    </source>
</reference>
<dbReference type="AlphaFoldDB" id="A0A6L5WKR6"/>
<name>A0A6L5WKR6_9BACT</name>
<dbReference type="EMBL" id="VWSJ01000027">
    <property type="protein sequence ID" value="MSN96847.1"/>
    <property type="molecule type" value="Genomic_DNA"/>
</dbReference>
<gene>
    <name evidence="2" type="ORF">F1B92_06670</name>
</gene>
<protein>
    <submittedName>
        <fullName evidence="2">ABC transporter substrate-binding protein</fullName>
    </submittedName>
</protein>
<organism evidence="2 3">
    <name type="scientific">Campylobacter portucalensis</name>
    <dbReference type="NCBI Taxonomy" id="2608384"/>
    <lineage>
        <taxon>Bacteria</taxon>
        <taxon>Pseudomonadati</taxon>
        <taxon>Campylobacterota</taxon>
        <taxon>Epsilonproteobacteria</taxon>
        <taxon>Campylobacterales</taxon>
        <taxon>Campylobacteraceae</taxon>
        <taxon>Campylobacter</taxon>
    </lineage>
</organism>
<evidence type="ECO:0000313" key="2">
    <source>
        <dbReference type="EMBL" id="MSN96847.1"/>
    </source>
</evidence>
<feature type="domain" description="PBP" evidence="1">
    <location>
        <begin position="30"/>
        <end position="248"/>
    </location>
</feature>
<dbReference type="InterPro" id="IPR024370">
    <property type="entry name" value="PBP_domain"/>
</dbReference>
<comment type="caution">
    <text evidence="2">The sequence shown here is derived from an EMBL/GenBank/DDBJ whole genome shotgun (WGS) entry which is preliminary data.</text>
</comment>
<dbReference type="RefSeq" id="WP_154571110.1">
    <property type="nucleotide sequence ID" value="NZ_VWSJ01000027.1"/>
</dbReference>
<dbReference type="InterPro" id="IPR052738">
    <property type="entry name" value="ABC-Tungstate_binding"/>
</dbReference>
<reference evidence="2 3" key="1">
    <citation type="submission" date="2019-09" db="EMBL/GenBank/DDBJ databases">
        <authorList>
            <person name="Silva M."/>
            <person name="Pereira G."/>
            <person name="Lopes-Da-Costa L."/>
            <person name="Silva E."/>
        </authorList>
    </citation>
    <scope>NUCLEOTIDE SEQUENCE [LARGE SCALE GENOMIC DNA]</scope>
    <source>
        <strain evidence="2 3">FMV-PI01</strain>
    </source>
</reference>
<dbReference type="Gene3D" id="3.40.190.10">
    <property type="entry name" value="Periplasmic binding protein-like II"/>
    <property type="match status" value="2"/>
</dbReference>
<proteinExistence type="predicted"/>
<dbReference type="Proteomes" id="UP000476338">
    <property type="component" value="Unassembled WGS sequence"/>
</dbReference>
<evidence type="ECO:0000259" key="1">
    <source>
        <dbReference type="Pfam" id="PF12849"/>
    </source>
</evidence>
<evidence type="ECO:0000313" key="3">
    <source>
        <dbReference type="Proteomes" id="UP000476338"/>
    </source>
</evidence>